<keyword evidence="2" id="KW-0472">Membrane</keyword>
<dbReference type="OrthoDB" id="1739932at2"/>
<keyword evidence="4" id="KW-1185">Reference proteome</keyword>
<evidence type="ECO:0000256" key="1">
    <source>
        <dbReference type="SAM" id="MobiDB-lite"/>
    </source>
</evidence>
<feature type="compositionally biased region" description="Acidic residues" evidence="1">
    <location>
        <begin position="77"/>
        <end position="94"/>
    </location>
</feature>
<dbReference type="Proteomes" id="UP000036923">
    <property type="component" value="Unassembled WGS sequence"/>
</dbReference>
<protein>
    <submittedName>
        <fullName evidence="3">Uncharacterized protein</fullName>
    </submittedName>
</protein>
<feature type="transmembrane region" description="Helical" evidence="2">
    <location>
        <begin position="37"/>
        <end position="58"/>
    </location>
</feature>
<feature type="compositionally biased region" description="Basic and acidic residues" evidence="1">
    <location>
        <begin position="65"/>
        <end position="74"/>
    </location>
</feature>
<evidence type="ECO:0000313" key="4">
    <source>
        <dbReference type="Proteomes" id="UP000036923"/>
    </source>
</evidence>
<dbReference type="EMBL" id="LGTC01000001">
    <property type="protein sequence ID" value="KNY28355.1"/>
    <property type="molecule type" value="Genomic_DNA"/>
</dbReference>
<feature type="transmembrane region" description="Helical" evidence="2">
    <location>
        <begin position="7"/>
        <end position="25"/>
    </location>
</feature>
<evidence type="ECO:0000313" key="3">
    <source>
        <dbReference type="EMBL" id="KNY28355.1"/>
    </source>
</evidence>
<organism evidence="3 4">
    <name type="scientific">Pseudobacteroides cellulosolvens ATCC 35603 = DSM 2933</name>
    <dbReference type="NCBI Taxonomy" id="398512"/>
    <lineage>
        <taxon>Bacteria</taxon>
        <taxon>Bacillati</taxon>
        <taxon>Bacillota</taxon>
        <taxon>Clostridia</taxon>
        <taxon>Eubacteriales</taxon>
        <taxon>Oscillospiraceae</taxon>
        <taxon>Pseudobacteroides</taxon>
    </lineage>
</organism>
<proteinExistence type="predicted"/>
<keyword evidence="2" id="KW-0812">Transmembrane</keyword>
<sequence>MDYVQRFPFIISAVMAIVIGTISYTGKDDLKQTCIKMTIALVIFYIIGASARSVLYSIHEELEKRKEEMEKANNEEVNNEEVESDDNEEQEASD</sequence>
<dbReference type="STRING" id="398512.Bccel_3629"/>
<dbReference type="eggNOG" id="ENOG5033X4X">
    <property type="taxonomic scope" value="Bacteria"/>
</dbReference>
<name>A0A0L6JRP0_9FIRM</name>
<accession>A0A0L6JRP0</accession>
<dbReference type="AlphaFoldDB" id="A0A0L6JRP0"/>
<comment type="caution">
    <text evidence="3">The sequence shown here is derived from an EMBL/GenBank/DDBJ whole genome shotgun (WGS) entry which is preliminary data.</text>
</comment>
<dbReference type="RefSeq" id="WP_050753597.1">
    <property type="nucleotide sequence ID" value="NZ_JQKC01000007.1"/>
</dbReference>
<gene>
    <name evidence="3" type="ORF">Bccel_3629</name>
</gene>
<evidence type="ECO:0000256" key="2">
    <source>
        <dbReference type="SAM" id="Phobius"/>
    </source>
</evidence>
<reference evidence="4" key="1">
    <citation type="submission" date="2015-07" db="EMBL/GenBank/DDBJ databases">
        <title>Near-Complete Genome Sequence of the Cellulolytic Bacterium Bacteroides (Pseudobacteroides) cellulosolvens ATCC 35603.</title>
        <authorList>
            <person name="Dassa B."/>
            <person name="Utturkar S.M."/>
            <person name="Klingeman D.M."/>
            <person name="Hurt R.A."/>
            <person name="Keller M."/>
            <person name="Xu J."/>
            <person name="Reddy Y.H.K."/>
            <person name="Borovok I."/>
            <person name="Grinberg I.R."/>
            <person name="Lamed R."/>
            <person name="Zhivin O."/>
            <person name="Bayer E.A."/>
            <person name="Brown S.D."/>
        </authorList>
    </citation>
    <scope>NUCLEOTIDE SEQUENCE [LARGE SCALE GENOMIC DNA]</scope>
    <source>
        <strain evidence="4">DSM 2933</strain>
    </source>
</reference>
<feature type="region of interest" description="Disordered" evidence="1">
    <location>
        <begin position="65"/>
        <end position="94"/>
    </location>
</feature>
<keyword evidence="2" id="KW-1133">Transmembrane helix</keyword>